<evidence type="ECO:0000256" key="1">
    <source>
        <dbReference type="ARBA" id="ARBA00005417"/>
    </source>
</evidence>
<dbReference type="CDD" id="cd03224">
    <property type="entry name" value="ABC_TM1139_LivF_branched"/>
    <property type="match status" value="1"/>
</dbReference>
<accession>A0A7Y6NNL9</accession>
<dbReference type="InterPro" id="IPR003593">
    <property type="entry name" value="AAA+_ATPase"/>
</dbReference>
<feature type="region of interest" description="Disordered" evidence="7">
    <location>
        <begin position="1"/>
        <end position="40"/>
    </location>
</feature>
<keyword evidence="2" id="KW-0813">Transport</keyword>
<reference evidence="9 10" key="1">
    <citation type="submission" date="2020-06" db="EMBL/GenBank/DDBJ databases">
        <title>Schlegella sp. ID0723 isolated from air conditioner.</title>
        <authorList>
            <person name="Kim D.Y."/>
            <person name="Kim D.-U."/>
        </authorList>
    </citation>
    <scope>NUCLEOTIDE SEQUENCE [LARGE SCALE GENOMIC DNA]</scope>
    <source>
        <strain evidence="9 10">ID0723</strain>
    </source>
</reference>
<comment type="caution">
    <text evidence="9">The sequence shown here is derived from an EMBL/GenBank/DDBJ whole genome shotgun (WGS) entry which is preliminary data.</text>
</comment>
<dbReference type="CDD" id="cd03219">
    <property type="entry name" value="ABC_Mj1267_LivG_branched"/>
    <property type="match status" value="1"/>
</dbReference>
<evidence type="ECO:0000256" key="6">
    <source>
        <dbReference type="ARBA" id="ARBA00022970"/>
    </source>
</evidence>
<keyword evidence="3" id="KW-1003">Cell membrane</keyword>
<protein>
    <submittedName>
        <fullName evidence="9">ATP-binding cassette domain-containing protein</fullName>
    </submittedName>
</protein>
<name>A0A7Y6NNL9_9BURK</name>
<dbReference type="InterPro" id="IPR027417">
    <property type="entry name" value="P-loop_NTPase"/>
</dbReference>
<dbReference type="PROSITE" id="PS50893">
    <property type="entry name" value="ABC_TRANSPORTER_2"/>
    <property type="match status" value="2"/>
</dbReference>
<evidence type="ECO:0000313" key="9">
    <source>
        <dbReference type="EMBL" id="NUZ06518.1"/>
    </source>
</evidence>
<dbReference type="AlphaFoldDB" id="A0A7Y6NNL9"/>
<dbReference type="Proteomes" id="UP000529637">
    <property type="component" value="Unassembled WGS sequence"/>
</dbReference>
<evidence type="ECO:0000256" key="5">
    <source>
        <dbReference type="ARBA" id="ARBA00022840"/>
    </source>
</evidence>
<dbReference type="Pfam" id="PF00005">
    <property type="entry name" value="ABC_tran"/>
    <property type="match status" value="2"/>
</dbReference>
<evidence type="ECO:0000259" key="8">
    <source>
        <dbReference type="PROSITE" id="PS50893"/>
    </source>
</evidence>
<dbReference type="PANTHER" id="PTHR43820">
    <property type="entry name" value="HIGH-AFFINITY BRANCHED-CHAIN AMINO ACID TRANSPORT ATP-BINDING PROTEIN LIVF"/>
    <property type="match status" value="1"/>
</dbReference>
<dbReference type="GO" id="GO:0015807">
    <property type="term" value="P:L-amino acid transport"/>
    <property type="evidence" value="ECO:0007669"/>
    <property type="project" value="TreeGrafter"/>
</dbReference>
<dbReference type="PROSITE" id="PS00211">
    <property type="entry name" value="ABC_TRANSPORTER_1"/>
    <property type="match status" value="1"/>
</dbReference>
<evidence type="ECO:0000256" key="3">
    <source>
        <dbReference type="ARBA" id="ARBA00022475"/>
    </source>
</evidence>
<organism evidence="9 10">
    <name type="scientific">Piscinibacter koreensis</name>
    <dbReference type="NCBI Taxonomy" id="2742824"/>
    <lineage>
        <taxon>Bacteria</taxon>
        <taxon>Pseudomonadati</taxon>
        <taxon>Pseudomonadota</taxon>
        <taxon>Betaproteobacteria</taxon>
        <taxon>Burkholderiales</taxon>
        <taxon>Sphaerotilaceae</taxon>
        <taxon>Piscinibacter</taxon>
    </lineage>
</organism>
<dbReference type="InterPro" id="IPR052156">
    <property type="entry name" value="BCAA_Transport_ATP-bd_LivF"/>
</dbReference>
<dbReference type="Pfam" id="PF12399">
    <property type="entry name" value="BCA_ABC_TP_C"/>
    <property type="match status" value="1"/>
</dbReference>
<dbReference type="InterPro" id="IPR017871">
    <property type="entry name" value="ABC_transporter-like_CS"/>
</dbReference>
<dbReference type="EMBL" id="JABWMJ010000005">
    <property type="protein sequence ID" value="NUZ06518.1"/>
    <property type="molecule type" value="Genomic_DNA"/>
</dbReference>
<dbReference type="InterPro" id="IPR003439">
    <property type="entry name" value="ABC_transporter-like_ATP-bd"/>
</dbReference>
<dbReference type="GO" id="GO:0005524">
    <property type="term" value="F:ATP binding"/>
    <property type="evidence" value="ECO:0007669"/>
    <property type="project" value="UniProtKB-KW"/>
</dbReference>
<gene>
    <name evidence="9" type="ORF">HQN59_12170</name>
</gene>
<feature type="compositionally biased region" description="Basic and acidic residues" evidence="7">
    <location>
        <begin position="1"/>
        <end position="12"/>
    </location>
</feature>
<dbReference type="SUPFAM" id="SSF52540">
    <property type="entry name" value="P-loop containing nucleoside triphosphate hydrolases"/>
    <property type="match status" value="2"/>
</dbReference>
<comment type="similarity">
    <text evidence="1">Belongs to the ABC transporter superfamily.</text>
</comment>
<proteinExistence type="inferred from homology"/>
<sequence>MARTARRGDACARDAVPARHRRRSAPPVHEGAGVSAPSATASPARPLLEVRGLAKSFGGVVAVKDASFDLAAGEMLALIGPNGAGKTTCFNMVGGQLRPDAGSVKLDGSELVGLGPTAIGRRGVARTFQIAETFGSLTVLENVQLALLAQYGEAWRGWGRAEHRHRDEALALLEQVGMAAQAGRAMRVLAYGDVKRVELALALAMQPRLLLMDEPTAGMGPAERGALMALTRRLAREQSIGVLFTEHSMDVVFAHADRLIVLVRGELIAAGPPAVLREDAAVRAAYLGGADLASAAQPAPAAARPDPEPAPAAIGRIHADRAPAGARAAAVDAAGTAAPLLDAADLAAWYGQAQILFGVSLQVAAGECVALMGRNGAGKSTTMKAIMGVVARRRGQVRFAGADLVGLPPHRISRLGVGWVPEDRRIFGDLTVAENLALGAQPRRADAPHWTEARVFELFPHLASLRDRLGAQMSGGEQQMLTVARTLMGQPRLILLDEPSEGVAPLVVEQMAETIASLKREGLAILLSEQNFAFARGVADRAVVLEKGQVRYSGSMAELDADAAAQQALFGV</sequence>
<feature type="domain" description="ABC transporter" evidence="8">
    <location>
        <begin position="341"/>
        <end position="572"/>
    </location>
</feature>
<dbReference type="PANTHER" id="PTHR43820:SF4">
    <property type="entry name" value="HIGH-AFFINITY BRANCHED-CHAIN AMINO ACID TRANSPORT ATP-BINDING PROTEIN LIVF"/>
    <property type="match status" value="1"/>
</dbReference>
<evidence type="ECO:0000256" key="2">
    <source>
        <dbReference type="ARBA" id="ARBA00022448"/>
    </source>
</evidence>
<dbReference type="GO" id="GO:0016887">
    <property type="term" value="F:ATP hydrolysis activity"/>
    <property type="evidence" value="ECO:0007669"/>
    <property type="project" value="InterPro"/>
</dbReference>
<dbReference type="GO" id="GO:0015658">
    <property type="term" value="F:branched-chain amino acid transmembrane transporter activity"/>
    <property type="evidence" value="ECO:0007669"/>
    <property type="project" value="TreeGrafter"/>
</dbReference>
<evidence type="ECO:0000256" key="7">
    <source>
        <dbReference type="SAM" id="MobiDB-lite"/>
    </source>
</evidence>
<dbReference type="InterPro" id="IPR032823">
    <property type="entry name" value="BCA_ABC_TP_C"/>
</dbReference>
<dbReference type="SMART" id="SM00382">
    <property type="entry name" value="AAA"/>
    <property type="match status" value="2"/>
</dbReference>
<feature type="domain" description="ABC transporter" evidence="8">
    <location>
        <begin position="48"/>
        <end position="289"/>
    </location>
</feature>
<dbReference type="Gene3D" id="3.40.50.300">
    <property type="entry name" value="P-loop containing nucleotide triphosphate hydrolases"/>
    <property type="match status" value="2"/>
</dbReference>
<evidence type="ECO:0000256" key="4">
    <source>
        <dbReference type="ARBA" id="ARBA00022741"/>
    </source>
</evidence>
<keyword evidence="3" id="KW-0472">Membrane</keyword>
<keyword evidence="6" id="KW-0029">Amino-acid transport</keyword>
<keyword evidence="10" id="KW-1185">Reference proteome</keyword>
<keyword evidence="4" id="KW-0547">Nucleotide-binding</keyword>
<evidence type="ECO:0000313" key="10">
    <source>
        <dbReference type="Proteomes" id="UP000529637"/>
    </source>
</evidence>
<keyword evidence="5 9" id="KW-0067">ATP-binding</keyword>